<dbReference type="SUPFAM" id="SSF52304">
    <property type="entry name" value="Type II 3-dehydroquinate dehydratase"/>
    <property type="match status" value="1"/>
</dbReference>
<dbReference type="Proteomes" id="UP000272490">
    <property type="component" value="Unassembled WGS sequence"/>
</dbReference>
<evidence type="ECO:0000256" key="4">
    <source>
        <dbReference type="ARBA" id="ARBA00011193"/>
    </source>
</evidence>
<comment type="subunit">
    <text evidence="4">Homododecamer.</text>
</comment>
<dbReference type="GO" id="GO:0003855">
    <property type="term" value="F:3-dehydroquinate dehydratase activity"/>
    <property type="evidence" value="ECO:0007669"/>
    <property type="project" value="UniProtKB-EC"/>
</dbReference>
<accession>A0A3P3R025</accession>
<comment type="catalytic activity">
    <reaction evidence="1">
        <text>3-dehydroquinate = 3-dehydroshikimate + H2O</text>
        <dbReference type="Rhea" id="RHEA:21096"/>
        <dbReference type="ChEBI" id="CHEBI:15377"/>
        <dbReference type="ChEBI" id="CHEBI:16630"/>
        <dbReference type="ChEBI" id="CHEBI:32364"/>
        <dbReference type="EC" id="4.2.1.10"/>
    </reaction>
</comment>
<evidence type="ECO:0000256" key="6">
    <source>
        <dbReference type="ARBA" id="ARBA00023239"/>
    </source>
</evidence>
<dbReference type="AlphaFoldDB" id="A0A3P3R025"/>
<dbReference type="Pfam" id="PF01220">
    <property type="entry name" value="DHquinase_II"/>
    <property type="match status" value="1"/>
</dbReference>
<organism evidence="7 8">
    <name type="scientific">Lachnoanaerobaculum gingivalis</name>
    <dbReference type="NCBI Taxonomy" id="2490855"/>
    <lineage>
        <taxon>Bacteria</taxon>
        <taxon>Bacillati</taxon>
        <taxon>Bacillota</taxon>
        <taxon>Clostridia</taxon>
        <taxon>Lachnospirales</taxon>
        <taxon>Lachnospiraceae</taxon>
        <taxon>Lachnoanaerobaculum</taxon>
    </lineage>
</organism>
<dbReference type="EC" id="4.2.1.10" evidence="5"/>
<dbReference type="InterPro" id="IPR036441">
    <property type="entry name" value="DHquinase_II_sf"/>
</dbReference>
<sequence>MVEVHLMDISKREFYRKKSFISEFAEKTILGKGFDGYSEAMKWIVSN</sequence>
<protein>
    <recommendedName>
        <fullName evidence="5">3-dehydroquinate dehydratase</fullName>
        <ecNumber evidence="5">4.2.1.10</ecNumber>
    </recommendedName>
</protein>
<keyword evidence="8" id="KW-1185">Reference proteome</keyword>
<proteinExistence type="inferred from homology"/>
<comment type="pathway">
    <text evidence="2">Metabolic intermediate biosynthesis; chorismate biosynthesis; chorismate from D-erythrose 4-phosphate and phosphoenolpyruvate: step 3/7.</text>
</comment>
<evidence type="ECO:0000256" key="1">
    <source>
        <dbReference type="ARBA" id="ARBA00001864"/>
    </source>
</evidence>
<dbReference type="Gene3D" id="3.40.50.9100">
    <property type="entry name" value="Dehydroquinase, class II"/>
    <property type="match status" value="1"/>
</dbReference>
<dbReference type="GO" id="GO:0009423">
    <property type="term" value="P:chorismate biosynthetic process"/>
    <property type="evidence" value="ECO:0007669"/>
    <property type="project" value="UniProtKB-UniPathway"/>
</dbReference>
<gene>
    <name evidence="7" type="ORF">EHV10_02010</name>
</gene>
<evidence type="ECO:0000256" key="2">
    <source>
        <dbReference type="ARBA" id="ARBA00004902"/>
    </source>
</evidence>
<comment type="similarity">
    <text evidence="3">Belongs to the type-II 3-dehydroquinase family.</text>
</comment>
<dbReference type="InterPro" id="IPR001874">
    <property type="entry name" value="DHquinase_II"/>
</dbReference>
<reference evidence="7 8" key="1">
    <citation type="submission" date="2018-11" db="EMBL/GenBank/DDBJ databases">
        <title>Genome sequencing of Lachnoanaerobaculum sp. KCOM 2030 (= ChDC B114).</title>
        <authorList>
            <person name="Kook J.-K."/>
            <person name="Park S.-N."/>
            <person name="Lim Y.K."/>
        </authorList>
    </citation>
    <scope>NUCLEOTIDE SEQUENCE [LARGE SCALE GENOMIC DNA]</scope>
    <source>
        <strain evidence="7 8">KCOM 2030</strain>
    </source>
</reference>
<dbReference type="EMBL" id="RRCO01000001">
    <property type="protein sequence ID" value="RRJ26812.1"/>
    <property type="molecule type" value="Genomic_DNA"/>
</dbReference>
<keyword evidence="6" id="KW-0456">Lyase</keyword>
<dbReference type="UniPathway" id="UPA00053">
    <property type="reaction ID" value="UER00086"/>
</dbReference>
<comment type="caution">
    <text evidence="7">The sequence shown here is derived from an EMBL/GenBank/DDBJ whole genome shotgun (WGS) entry which is preliminary data.</text>
</comment>
<name>A0A3P3R025_9FIRM</name>
<evidence type="ECO:0000313" key="7">
    <source>
        <dbReference type="EMBL" id="RRJ26812.1"/>
    </source>
</evidence>
<evidence type="ECO:0000256" key="5">
    <source>
        <dbReference type="ARBA" id="ARBA00012060"/>
    </source>
</evidence>
<evidence type="ECO:0000313" key="8">
    <source>
        <dbReference type="Proteomes" id="UP000272490"/>
    </source>
</evidence>
<evidence type="ECO:0000256" key="3">
    <source>
        <dbReference type="ARBA" id="ARBA00011037"/>
    </source>
</evidence>